<comment type="caution">
    <text evidence="2">The sequence shown here is derived from an EMBL/GenBank/DDBJ whole genome shotgun (WGS) entry which is preliminary data.</text>
</comment>
<organism evidence="2 3">
    <name type="scientific">Winogradskyella rapida</name>
    <dbReference type="NCBI Taxonomy" id="549701"/>
    <lineage>
        <taxon>Bacteria</taxon>
        <taxon>Pseudomonadati</taxon>
        <taxon>Bacteroidota</taxon>
        <taxon>Flavobacteriia</taxon>
        <taxon>Flavobacteriales</taxon>
        <taxon>Flavobacteriaceae</taxon>
        <taxon>Winogradskyella</taxon>
    </lineage>
</organism>
<reference evidence="3" key="1">
    <citation type="journal article" date="2019" name="Int. J. Syst. Evol. Microbiol.">
        <title>The Global Catalogue of Microorganisms (GCM) 10K type strain sequencing project: providing services to taxonomists for standard genome sequencing and annotation.</title>
        <authorList>
            <consortium name="The Broad Institute Genomics Platform"/>
            <consortium name="The Broad Institute Genome Sequencing Center for Infectious Disease"/>
            <person name="Wu L."/>
            <person name="Ma J."/>
        </authorList>
    </citation>
    <scope>NUCLEOTIDE SEQUENCE [LARGE SCALE GENOMIC DNA]</scope>
    <source>
        <strain evidence="3">CCUG 56098</strain>
    </source>
</reference>
<sequence>MRFIFTLSLLVIFNYAFSQDKLVEIKPTNKTEFLGFEYSENGLFYIATGKGKNPKAQIKILNYDQNLDLIYEKQNNKSKYEPLPAFFGRGMNDLPSYYDMYATTNGKYLISNIDRFIINREGEQSQFNFDEDDETEDIKTFFSFYSDNYACYLGKIKKRSRKNKNVQQDDNIYFFKRSLSDQSTKKVALQLPPIQTDAEQIGLGLHSFDEDGFYLLNKVLDKESAIDIYNLIKYSYEGELLSSISIEVTLGNKFFTTSNCGFGSSTKVYSPNFSHHKLGENATGNIYIDNDNKEYYVFGLYSNKKDLDLYNARNNGFYIKKYSFDGNLIWDSFNSIKDKDYNKNSVSYFTSVEFFNLKNEQKGIRISNKNHDYSFMFLLNNSDGKVTKNKKVEFKVSNIKLQGIRGGSFPTGYSSKKDYGKNNLNVNTFFASFISPSVSEYFESVKSKKNNYNSFILDTGIYILEEDLESELFRLMKFEY</sequence>
<evidence type="ECO:0000313" key="2">
    <source>
        <dbReference type="EMBL" id="MFD1014923.1"/>
    </source>
</evidence>
<proteinExistence type="predicted"/>
<name>A0ABW3KQL8_9FLAO</name>
<protein>
    <submittedName>
        <fullName evidence="2">Uncharacterized protein</fullName>
    </submittedName>
</protein>
<feature type="chain" id="PRO_5047187009" evidence="1">
    <location>
        <begin position="19"/>
        <end position="480"/>
    </location>
</feature>
<dbReference type="EMBL" id="JBHTKM010000010">
    <property type="protein sequence ID" value="MFD1014923.1"/>
    <property type="molecule type" value="Genomic_DNA"/>
</dbReference>
<dbReference type="RefSeq" id="WP_386113943.1">
    <property type="nucleotide sequence ID" value="NZ_JBHTKM010000010.1"/>
</dbReference>
<accession>A0ABW3KQL8</accession>
<keyword evidence="3" id="KW-1185">Reference proteome</keyword>
<dbReference type="Proteomes" id="UP001597086">
    <property type="component" value="Unassembled WGS sequence"/>
</dbReference>
<evidence type="ECO:0000313" key="3">
    <source>
        <dbReference type="Proteomes" id="UP001597086"/>
    </source>
</evidence>
<evidence type="ECO:0000256" key="1">
    <source>
        <dbReference type="SAM" id="SignalP"/>
    </source>
</evidence>
<keyword evidence="1" id="KW-0732">Signal</keyword>
<feature type="signal peptide" evidence="1">
    <location>
        <begin position="1"/>
        <end position="18"/>
    </location>
</feature>
<gene>
    <name evidence="2" type="ORF">ACFQ13_03215</name>
</gene>